<organism evidence="2 3">
    <name type="scientific">Rhizoctonia solani</name>
    <dbReference type="NCBI Taxonomy" id="456999"/>
    <lineage>
        <taxon>Eukaryota</taxon>
        <taxon>Fungi</taxon>
        <taxon>Dikarya</taxon>
        <taxon>Basidiomycota</taxon>
        <taxon>Agaricomycotina</taxon>
        <taxon>Agaricomycetes</taxon>
        <taxon>Cantharellales</taxon>
        <taxon>Ceratobasidiaceae</taxon>
        <taxon>Rhizoctonia</taxon>
    </lineage>
</organism>
<dbReference type="EMBL" id="JACYCF010000004">
    <property type="protein sequence ID" value="KAF8757935.1"/>
    <property type="molecule type" value="Genomic_DNA"/>
</dbReference>
<name>A0A8H7IHZ6_9AGAM</name>
<evidence type="ECO:0000256" key="1">
    <source>
        <dbReference type="SAM" id="MobiDB-lite"/>
    </source>
</evidence>
<evidence type="ECO:0000313" key="3">
    <source>
        <dbReference type="Proteomes" id="UP000614334"/>
    </source>
</evidence>
<proteinExistence type="predicted"/>
<reference evidence="2" key="1">
    <citation type="submission" date="2020-09" db="EMBL/GenBank/DDBJ databases">
        <title>Comparative genome analyses of four rice-infecting Rhizoctonia solani isolates reveal extensive enrichment of homogalacturonan modification genes.</title>
        <authorList>
            <person name="Lee D.-Y."/>
            <person name="Jeon J."/>
            <person name="Kim K.-T."/>
            <person name="Cheong K."/>
            <person name="Song H."/>
            <person name="Choi G."/>
            <person name="Ko J."/>
            <person name="Opiyo S.O."/>
            <person name="Zuo S."/>
            <person name="Madhav S."/>
            <person name="Lee Y.-H."/>
            <person name="Wang G.-L."/>
        </authorList>
    </citation>
    <scope>NUCLEOTIDE SEQUENCE</scope>
    <source>
        <strain evidence="2">AG1-IA B2</strain>
    </source>
</reference>
<dbReference type="PANTHER" id="PTHR46579">
    <property type="entry name" value="F5/8 TYPE C DOMAIN-CONTAINING PROTEIN-RELATED"/>
    <property type="match status" value="1"/>
</dbReference>
<sequence length="594" mass="66479">MICTGVIPGPHSPKDLNSFLQPLIDKLAELAQGVETVDVVNEEIFALRVHVLSVFGDLPAMAKIMEFVGHNGRFPCRLCKIMSVLGHTTKNGTHLYCPLHRLDGTGLDPHNLPLQTHQECVNKATECGIKGVTLLVRLSSIRIPDSFPVKGMHLLLINLIPQLADLWRKKFKGIDSGFETYVINSLLWDSIGDKCVESTNTTPTLLAALSLISTINLILLQSLGLLGSTPCAQLTASPVYGLTILHRAIMRSEIQSIRDGFIEWVQEFEEIYYQHDPNRLQVCTTNVHYLLHIADSIERFGPLPVYGLRKEIAFGQTRAETKDNLEKEKQIADIFQDWYHKLRWDGRNASFVRYELAIDRLAHRPRATPEFEVKSFYGQLQHLFYLPLPPNTIINREDYPKFLILAFILEADVTIEDAYEYQVIWYEGKLGSGEVVDARTIQCAVGRIPDVIIFDERRVYVILLSRYSYEYICHSLIGVRRAFIGPRSDPGKSPTPEEDKDPTPPGTGLSHPHLDRAYLPPVGYGFLGIRPPGLDYPRLSTLWIDHLVAPGLRLPCLLGEGVVELAAGMGAAGTDLHSLPLRKDVADLGGIADE</sequence>
<dbReference type="Pfam" id="PF02992">
    <property type="entry name" value="Transposase_21"/>
    <property type="match status" value="1"/>
</dbReference>
<protein>
    <submittedName>
        <fullName evidence="2">Transposase family tnp2</fullName>
    </submittedName>
</protein>
<comment type="caution">
    <text evidence="2">The sequence shown here is derived from an EMBL/GenBank/DDBJ whole genome shotgun (WGS) entry which is preliminary data.</text>
</comment>
<feature type="region of interest" description="Disordered" evidence="1">
    <location>
        <begin position="487"/>
        <end position="512"/>
    </location>
</feature>
<dbReference type="AlphaFoldDB" id="A0A8H7IHZ6"/>
<evidence type="ECO:0000313" key="2">
    <source>
        <dbReference type="EMBL" id="KAF8757935.1"/>
    </source>
</evidence>
<gene>
    <name evidence="2" type="ORF">RHS01_03645</name>
</gene>
<dbReference type="PANTHER" id="PTHR46579:SF1">
    <property type="entry name" value="F5_8 TYPE C DOMAIN-CONTAINING PROTEIN"/>
    <property type="match status" value="1"/>
</dbReference>
<dbReference type="Proteomes" id="UP000614334">
    <property type="component" value="Unassembled WGS sequence"/>
</dbReference>
<dbReference type="InterPro" id="IPR004242">
    <property type="entry name" value="Transposase_21"/>
</dbReference>
<accession>A0A8H7IHZ6</accession>